<evidence type="ECO:0000256" key="6">
    <source>
        <dbReference type="ARBA" id="ARBA00023128"/>
    </source>
</evidence>
<dbReference type="InterPro" id="IPR005467">
    <property type="entry name" value="His_kinase_dom"/>
</dbReference>
<evidence type="ECO:0000313" key="11">
    <source>
        <dbReference type="Proteomes" id="UP001235939"/>
    </source>
</evidence>
<keyword evidence="11" id="KW-1185">Reference proteome</keyword>
<dbReference type="EC" id="2.7.11.-" evidence="8"/>
<comment type="catalytic activity">
    <reaction evidence="7">
        <text>L-seryl-[pyruvate dehydrogenase E1 alpha subunit] + ATP = O-phospho-L-seryl-[pyruvate dehydrogenase E1 alpha subunit] + ADP + H(+)</text>
        <dbReference type="Rhea" id="RHEA:23052"/>
        <dbReference type="Rhea" id="RHEA-COMP:13689"/>
        <dbReference type="Rhea" id="RHEA-COMP:13690"/>
        <dbReference type="ChEBI" id="CHEBI:15378"/>
        <dbReference type="ChEBI" id="CHEBI:29999"/>
        <dbReference type="ChEBI" id="CHEBI:30616"/>
        <dbReference type="ChEBI" id="CHEBI:83421"/>
        <dbReference type="ChEBI" id="CHEBI:456216"/>
        <dbReference type="EC" id="2.7.11.2"/>
    </reaction>
</comment>
<dbReference type="InterPro" id="IPR003594">
    <property type="entry name" value="HATPase_dom"/>
</dbReference>
<reference evidence="10 11" key="1">
    <citation type="submission" date="2022-01" db="EMBL/GenBank/DDBJ databases">
        <title>A chromosomal length assembly of Cordylochernes scorpioides.</title>
        <authorList>
            <person name="Zeh D."/>
            <person name="Zeh J."/>
        </authorList>
    </citation>
    <scope>NUCLEOTIDE SEQUENCE [LARGE SCALE GENOMIC DNA]</scope>
    <source>
        <strain evidence="10">IN4F17</strain>
        <tissue evidence="10">Whole Body</tissue>
    </source>
</reference>
<dbReference type="PROSITE" id="PS50109">
    <property type="entry name" value="HIS_KIN"/>
    <property type="match status" value="1"/>
</dbReference>
<evidence type="ECO:0000256" key="1">
    <source>
        <dbReference type="ARBA" id="ARBA00006155"/>
    </source>
</evidence>
<proteinExistence type="inferred from homology"/>
<sequence length="376" mass="43380">MNPTPLSLQRLIDFGKNALESNAFYFLRRELPIRLANIMQEFQYLPERLIKTPSIHELKSWYKKSFMELLEFETADCYSMENLRHFCHVISGINQRHAGLRRKMTQGIEEMGDKADIGEISERNIHYFLTRLYTTRISVRLLITQHNLLFDKKKWPPEQTLVGSIDTACDLVKIINNAYDDAKILCTKHFSACPHLEMDIVNFHGYQFTYVPFHLYIMLFELFKNSMRAVVEAHLDGKYPPIHVLVIRGNENICIKIQDKGGGIPRSQLGLMWKFWRTTSPETYAPGTEGSFTGTGDGLPLAQIYARYLQGNIILASYDGYGSDIIIYLKASASDMSEVLPVFNKECSKRYLEADISHDWSVPRHLLNPLISEEKL</sequence>
<dbReference type="SUPFAM" id="SSF69012">
    <property type="entry name" value="alpha-ketoacid dehydrogenase kinase, N-terminal domain"/>
    <property type="match status" value="1"/>
</dbReference>
<dbReference type="Pfam" id="PF10436">
    <property type="entry name" value="BCDHK_Adom3"/>
    <property type="match status" value="1"/>
</dbReference>
<dbReference type="SMART" id="SM00387">
    <property type="entry name" value="HATPase_c"/>
    <property type="match status" value="1"/>
</dbReference>
<dbReference type="InterPro" id="IPR036784">
    <property type="entry name" value="AK/P_DHK_N_sf"/>
</dbReference>
<comment type="subcellular location">
    <subcellularLocation>
        <location evidence="8">Mitochondrion matrix</location>
    </subcellularLocation>
</comment>
<dbReference type="PANTHER" id="PTHR11947">
    <property type="entry name" value="PYRUVATE DEHYDROGENASE KINASE"/>
    <property type="match status" value="1"/>
</dbReference>
<dbReference type="Gene3D" id="3.30.565.10">
    <property type="entry name" value="Histidine kinase-like ATPase, C-terminal domain"/>
    <property type="match status" value="1"/>
</dbReference>
<keyword evidence="5 8" id="KW-0067">ATP-binding</keyword>
<dbReference type="InterPro" id="IPR018955">
    <property type="entry name" value="BCDHK/PDK_N"/>
</dbReference>
<accession>A0ABY6KYA1</accession>
<evidence type="ECO:0000259" key="9">
    <source>
        <dbReference type="PROSITE" id="PS50109"/>
    </source>
</evidence>
<keyword evidence="3 8" id="KW-0547">Nucleotide-binding</keyword>
<keyword evidence="6 8" id="KW-0496">Mitochondrion</keyword>
<evidence type="ECO:0000256" key="8">
    <source>
        <dbReference type="RuleBase" id="RU366032"/>
    </source>
</evidence>
<keyword evidence="4 8" id="KW-0418">Kinase</keyword>
<protein>
    <recommendedName>
        <fullName evidence="8">Protein-serine/threonine kinase</fullName>
        <ecNumber evidence="8">2.7.11.-</ecNumber>
    </recommendedName>
</protein>
<dbReference type="InterPro" id="IPR039028">
    <property type="entry name" value="BCKD/PDK"/>
</dbReference>
<evidence type="ECO:0000256" key="5">
    <source>
        <dbReference type="ARBA" id="ARBA00022840"/>
    </source>
</evidence>
<dbReference type="Gene3D" id="1.20.140.20">
    <property type="entry name" value="Alpha-ketoacid/pyruvate dehydrogenase kinase, N-terminal domain"/>
    <property type="match status" value="1"/>
</dbReference>
<comment type="similarity">
    <text evidence="1 8">Belongs to the PDK/BCKDK protein kinase family.</text>
</comment>
<evidence type="ECO:0000256" key="2">
    <source>
        <dbReference type="ARBA" id="ARBA00022679"/>
    </source>
</evidence>
<organism evidence="10 11">
    <name type="scientific">Cordylochernes scorpioides</name>
    <dbReference type="NCBI Taxonomy" id="51811"/>
    <lineage>
        <taxon>Eukaryota</taxon>
        <taxon>Metazoa</taxon>
        <taxon>Ecdysozoa</taxon>
        <taxon>Arthropoda</taxon>
        <taxon>Chelicerata</taxon>
        <taxon>Arachnida</taxon>
        <taxon>Pseudoscorpiones</taxon>
        <taxon>Cheliferoidea</taxon>
        <taxon>Chernetidae</taxon>
        <taxon>Cordylochernes</taxon>
    </lineage>
</organism>
<keyword evidence="2 8" id="KW-0808">Transferase</keyword>
<evidence type="ECO:0000256" key="4">
    <source>
        <dbReference type="ARBA" id="ARBA00022777"/>
    </source>
</evidence>
<dbReference type="SUPFAM" id="SSF55874">
    <property type="entry name" value="ATPase domain of HSP90 chaperone/DNA topoisomerase II/histidine kinase"/>
    <property type="match status" value="1"/>
</dbReference>
<dbReference type="EMBL" id="CP092873">
    <property type="protein sequence ID" value="UYV73688.1"/>
    <property type="molecule type" value="Genomic_DNA"/>
</dbReference>
<gene>
    <name evidence="10" type="ORF">LAZ67_11000360</name>
</gene>
<evidence type="ECO:0000256" key="3">
    <source>
        <dbReference type="ARBA" id="ARBA00022741"/>
    </source>
</evidence>
<name>A0ABY6KYA1_9ARAC</name>
<dbReference type="PANTHER" id="PTHR11947:SF3">
    <property type="entry name" value="[PYRUVATE DEHYDROGENASE (ACETYL-TRANSFERRING)] KINASE, MITOCHONDRIAL"/>
    <property type="match status" value="1"/>
</dbReference>
<evidence type="ECO:0000256" key="7">
    <source>
        <dbReference type="ARBA" id="ARBA00048201"/>
    </source>
</evidence>
<dbReference type="InterPro" id="IPR036890">
    <property type="entry name" value="HATPase_C_sf"/>
</dbReference>
<evidence type="ECO:0000313" key="10">
    <source>
        <dbReference type="EMBL" id="UYV73688.1"/>
    </source>
</evidence>
<dbReference type="Proteomes" id="UP001235939">
    <property type="component" value="Chromosome 11"/>
</dbReference>
<feature type="domain" description="Histidine kinase" evidence="9">
    <location>
        <begin position="215"/>
        <end position="333"/>
    </location>
</feature>
<dbReference type="Pfam" id="PF02518">
    <property type="entry name" value="HATPase_c"/>
    <property type="match status" value="1"/>
</dbReference>